<protein>
    <submittedName>
        <fullName evidence="1">Uncharacterized protein</fullName>
    </submittedName>
</protein>
<evidence type="ECO:0000313" key="1">
    <source>
        <dbReference type="EMBL" id="MFC4674040.1"/>
    </source>
</evidence>
<dbReference type="EMBL" id="JBHSGN010000066">
    <property type="protein sequence ID" value="MFC4674040.1"/>
    <property type="molecule type" value="Genomic_DNA"/>
</dbReference>
<accession>A0ABV9KV12</accession>
<dbReference type="Gene3D" id="1.10.10.10">
    <property type="entry name" value="Winged helix-like DNA-binding domain superfamily/Winged helix DNA-binding domain"/>
    <property type="match status" value="1"/>
</dbReference>
<keyword evidence="2" id="KW-1185">Reference proteome</keyword>
<dbReference type="Proteomes" id="UP001596023">
    <property type="component" value="Unassembled WGS sequence"/>
</dbReference>
<reference evidence="2" key="1">
    <citation type="journal article" date="2019" name="Int. J. Syst. Evol. Microbiol.">
        <title>The Global Catalogue of Microorganisms (GCM) 10K type strain sequencing project: providing services to taxonomists for standard genome sequencing and annotation.</title>
        <authorList>
            <consortium name="The Broad Institute Genomics Platform"/>
            <consortium name="The Broad Institute Genome Sequencing Center for Infectious Disease"/>
            <person name="Wu L."/>
            <person name="Ma J."/>
        </authorList>
    </citation>
    <scope>NUCLEOTIDE SEQUENCE [LARGE SCALE GENOMIC DNA]</scope>
    <source>
        <strain evidence="2">CCUG 66188</strain>
    </source>
</reference>
<evidence type="ECO:0000313" key="2">
    <source>
        <dbReference type="Proteomes" id="UP001596023"/>
    </source>
</evidence>
<gene>
    <name evidence="1" type="ORF">ACFO6W_10065</name>
</gene>
<comment type="caution">
    <text evidence="1">The sequence shown here is derived from an EMBL/GenBank/DDBJ whole genome shotgun (WGS) entry which is preliminary data.</text>
</comment>
<sequence length="117" mass="13787">MRKSPYKEPKQVLIFNNAKVLIAIVRSLHAASELSFCNLQAISFCCLGKYISTGGYYFRHVHPDIAVEPEDLDNLKLEEYDRMCGEERLYYSSRQLARKRMLGQERRKAKWKNRDIK</sequence>
<dbReference type="InterPro" id="IPR036388">
    <property type="entry name" value="WH-like_DNA-bd_sf"/>
</dbReference>
<proteinExistence type="predicted"/>
<dbReference type="RefSeq" id="WP_379995923.1">
    <property type="nucleotide sequence ID" value="NZ_JBHSGN010000066.1"/>
</dbReference>
<organism evidence="1 2">
    <name type="scientific">Dysgonomonas termitidis</name>
    <dbReference type="NCBI Taxonomy" id="1516126"/>
    <lineage>
        <taxon>Bacteria</taxon>
        <taxon>Pseudomonadati</taxon>
        <taxon>Bacteroidota</taxon>
        <taxon>Bacteroidia</taxon>
        <taxon>Bacteroidales</taxon>
        <taxon>Dysgonomonadaceae</taxon>
        <taxon>Dysgonomonas</taxon>
    </lineage>
</organism>
<name>A0ABV9KV12_9BACT</name>